<sequence length="99" mass="11121">MTEAYSNSTILLCILGLISCLVLLSTESLRAAIWGTILAAVTLTASLVTWTILYGLWPIEYVWWTRGWVVNFVFGIVLVRAIRDLAANINESFGHRYEV</sequence>
<dbReference type="Proteomes" id="UP000184291">
    <property type="component" value="Unassembled WGS sequence"/>
</dbReference>
<proteinExistence type="predicted"/>
<name>A0A1M4S1A4_9ACTO</name>
<evidence type="ECO:0000256" key="1">
    <source>
        <dbReference type="SAM" id="Phobius"/>
    </source>
</evidence>
<accession>A0A1M4S1A4</accession>
<reference evidence="3" key="1">
    <citation type="submission" date="2016-09" db="EMBL/GenBank/DDBJ databases">
        <authorList>
            <person name="Strepis N."/>
        </authorList>
    </citation>
    <scope>NUCLEOTIDE SEQUENCE [LARGE SCALE GENOMIC DNA]</scope>
</reference>
<keyword evidence="1" id="KW-0812">Transmembrane</keyword>
<evidence type="ECO:0000313" key="2">
    <source>
        <dbReference type="EMBL" id="SHE25757.1"/>
    </source>
</evidence>
<dbReference type="AlphaFoldDB" id="A0A1M4S1A4"/>
<feature type="transmembrane region" description="Helical" evidence="1">
    <location>
        <begin position="31"/>
        <end position="57"/>
    </location>
</feature>
<evidence type="ECO:0000313" key="3">
    <source>
        <dbReference type="Proteomes" id="UP000184291"/>
    </source>
</evidence>
<keyword evidence="1" id="KW-0472">Membrane</keyword>
<feature type="transmembrane region" description="Helical" evidence="1">
    <location>
        <begin position="63"/>
        <end position="82"/>
    </location>
</feature>
<dbReference type="EMBL" id="FQTT01000011">
    <property type="protein sequence ID" value="SHE25757.1"/>
    <property type="molecule type" value="Genomic_DNA"/>
</dbReference>
<keyword evidence="3" id="KW-1185">Reference proteome</keyword>
<protein>
    <submittedName>
        <fullName evidence="2">Uncharacterized protein</fullName>
    </submittedName>
</protein>
<gene>
    <name evidence="2" type="ORF">ACGLYG10_1993</name>
</gene>
<keyword evidence="1" id="KW-1133">Transmembrane helix</keyword>
<organism evidence="2 3">
    <name type="scientific">Actinomyces glycerinitolerans</name>
    <dbReference type="NCBI Taxonomy" id="1892869"/>
    <lineage>
        <taxon>Bacteria</taxon>
        <taxon>Bacillati</taxon>
        <taxon>Actinomycetota</taxon>
        <taxon>Actinomycetes</taxon>
        <taxon>Actinomycetales</taxon>
        <taxon>Actinomycetaceae</taxon>
        <taxon>Actinomyces</taxon>
    </lineage>
</organism>
<feature type="transmembrane region" description="Helical" evidence="1">
    <location>
        <begin position="6"/>
        <end position="24"/>
    </location>
</feature>